<evidence type="ECO:0000256" key="1">
    <source>
        <dbReference type="ARBA" id="ARBA00004613"/>
    </source>
</evidence>
<dbReference type="SMART" id="SM00710">
    <property type="entry name" value="PbH1"/>
    <property type="match status" value="7"/>
</dbReference>
<evidence type="ECO:0000256" key="2">
    <source>
        <dbReference type="ARBA" id="ARBA00022525"/>
    </source>
</evidence>
<comment type="caution">
    <text evidence="4">The sequence shown here is derived from an EMBL/GenBank/DDBJ whole genome shotgun (WGS) entry which is preliminary data.</text>
</comment>
<dbReference type="InterPro" id="IPR059226">
    <property type="entry name" value="Choice_anch_Q_dom"/>
</dbReference>
<dbReference type="InterPro" id="IPR006626">
    <property type="entry name" value="PbH1"/>
</dbReference>
<proteinExistence type="predicted"/>
<keyword evidence="5" id="KW-1185">Reference proteome</keyword>
<dbReference type="EMBL" id="JBHUEH010000023">
    <property type="protein sequence ID" value="MFD1887016.1"/>
    <property type="molecule type" value="Genomic_DNA"/>
</dbReference>
<evidence type="ECO:0000256" key="3">
    <source>
        <dbReference type="ARBA" id="ARBA00022729"/>
    </source>
</evidence>
<evidence type="ECO:0000313" key="5">
    <source>
        <dbReference type="Proteomes" id="UP001597233"/>
    </source>
</evidence>
<protein>
    <submittedName>
        <fullName evidence="4">Choice-of-anchor Q domain-containing protein</fullName>
    </submittedName>
</protein>
<organism evidence="4 5">
    <name type="scientific">Paenibacillus wenxiniae</name>
    <dbReference type="NCBI Taxonomy" id="1636843"/>
    <lineage>
        <taxon>Bacteria</taxon>
        <taxon>Bacillati</taxon>
        <taxon>Bacillota</taxon>
        <taxon>Bacilli</taxon>
        <taxon>Bacillales</taxon>
        <taxon>Paenibacillaceae</taxon>
        <taxon>Paenibacillus</taxon>
    </lineage>
</organism>
<dbReference type="SUPFAM" id="SSF51126">
    <property type="entry name" value="Pectin lyase-like"/>
    <property type="match status" value="1"/>
</dbReference>
<dbReference type="Proteomes" id="UP001597233">
    <property type="component" value="Unassembled WGS sequence"/>
</dbReference>
<dbReference type="RefSeq" id="WP_347327266.1">
    <property type="nucleotide sequence ID" value="NZ_JBCGUH010000023.1"/>
</dbReference>
<gene>
    <name evidence="4" type="ORF">ACFSC9_16110</name>
</gene>
<reference evidence="5" key="1">
    <citation type="journal article" date="2019" name="Int. J. Syst. Evol. Microbiol.">
        <title>The Global Catalogue of Microorganisms (GCM) 10K type strain sequencing project: providing services to taxonomists for standard genome sequencing and annotation.</title>
        <authorList>
            <consortium name="The Broad Institute Genomics Platform"/>
            <consortium name="The Broad Institute Genome Sequencing Center for Infectious Disease"/>
            <person name="Wu L."/>
            <person name="Ma J."/>
        </authorList>
    </citation>
    <scope>NUCLEOTIDE SEQUENCE [LARGE SCALE GENOMIC DNA]</scope>
    <source>
        <strain evidence="5">CCUG 54950</strain>
    </source>
</reference>
<accession>A0ABW4RL39</accession>
<dbReference type="Gene3D" id="2.160.20.10">
    <property type="entry name" value="Single-stranded right-handed beta-helix, Pectin lyase-like"/>
    <property type="match status" value="1"/>
</dbReference>
<dbReference type="PANTHER" id="PTHR40088">
    <property type="entry name" value="PECTATE LYASE (EUROFUNG)"/>
    <property type="match status" value="1"/>
</dbReference>
<sequence length="522" mass="55876">MFKQIALCTIMFGWISGWGGTISYESLTMQPTKAEAAATTYYVATNGDDRANGTLTAPWKTLQHAANQAQPGSTIYVRGGVYRQQLHITRSGNAQQGAITFTRYKQEQPILDGTGLAVDGLQGMVGIDNASYITIDGLEIRNYATSQSGHVPAGISVIGAGGTIRLLNNHIHHIANTANPQGEELSGRDAHGIAVYGTKAPAALHHLTISGNELDHLVLGSSESIALNGNVTDFEVTNNRVHDNDNIGIDAIGFEGTAPDSAYDAVRNGRIVGNTVFNITSNRNPSYGRNLPNNSNGAAGIYVDGGRNIVIERNRSYSNDIGIEIASEHKGKSTSGITARSNVVYNNRYTGIGIGGYDTERGLATDCIIMNNTLVGNDTLSNEPGNGAGQLLIQYGTSRNVIQNNILSASATGVLIYNEYSSNGNRLDYNLYDTPGGADEAWWTWKGIVYENLSAFQKASKQEQHARFANPLFRNAKAGDYRLRPGSPAIDSGLIDTKRIGTLDMAGQPRVSGKAVNRGAYE</sequence>
<keyword evidence="2" id="KW-0964">Secreted</keyword>
<comment type="subcellular location">
    <subcellularLocation>
        <location evidence="1">Secreted</location>
    </subcellularLocation>
</comment>
<dbReference type="PANTHER" id="PTHR40088:SF2">
    <property type="entry name" value="SECRETED SUGAR HYDROLASE"/>
    <property type="match status" value="1"/>
</dbReference>
<keyword evidence="3" id="KW-0732">Signal</keyword>
<dbReference type="InterPro" id="IPR012334">
    <property type="entry name" value="Pectin_lyas_fold"/>
</dbReference>
<name>A0ABW4RL39_9BACL</name>
<dbReference type="NCBIfam" id="NF041518">
    <property type="entry name" value="choice_anch_Q"/>
    <property type="match status" value="1"/>
</dbReference>
<dbReference type="InterPro" id="IPR052052">
    <property type="entry name" value="Polysaccharide_Lyase_9"/>
</dbReference>
<dbReference type="InterPro" id="IPR011050">
    <property type="entry name" value="Pectin_lyase_fold/virulence"/>
</dbReference>
<evidence type="ECO:0000313" key="4">
    <source>
        <dbReference type="EMBL" id="MFD1887016.1"/>
    </source>
</evidence>